<organism evidence="1 2">
    <name type="scientific">Acanthosepion pharaonis</name>
    <name type="common">Pharaoh cuttlefish</name>
    <name type="synonym">Sepia pharaonis</name>
    <dbReference type="NCBI Taxonomy" id="158019"/>
    <lineage>
        <taxon>Eukaryota</taxon>
        <taxon>Metazoa</taxon>
        <taxon>Spiralia</taxon>
        <taxon>Lophotrochozoa</taxon>
        <taxon>Mollusca</taxon>
        <taxon>Cephalopoda</taxon>
        <taxon>Coleoidea</taxon>
        <taxon>Decapodiformes</taxon>
        <taxon>Sepiida</taxon>
        <taxon>Sepiina</taxon>
        <taxon>Sepiidae</taxon>
        <taxon>Acanthosepion</taxon>
    </lineage>
</organism>
<accession>A0A812E2E9</accession>
<dbReference type="Proteomes" id="UP000597762">
    <property type="component" value="Unassembled WGS sequence"/>
</dbReference>
<proteinExistence type="predicted"/>
<comment type="caution">
    <text evidence="1">The sequence shown here is derived from an EMBL/GenBank/DDBJ whole genome shotgun (WGS) entry which is preliminary data.</text>
</comment>
<keyword evidence="2" id="KW-1185">Reference proteome</keyword>
<gene>
    <name evidence="1" type="ORF">SPHA_64784</name>
</gene>
<reference evidence="1" key="1">
    <citation type="submission" date="2021-01" db="EMBL/GenBank/DDBJ databases">
        <authorList>
            <person name="Li R."/>
            <person name="Bekaert M."/>
        </authorList>
    </citation>
    <scope>NUCLEOTIDE SEQUENCE</scope>
    <source>
        <strain evidence="1">Farmed</strain>
    </source>
</reference>
<dbReference type="AlphaFoldDB" id="A0A812E2E9"/>
<protein>
    <submittedName>
        <fullName evidence="1">Uncharacterized protein</fullName>
    </submittedName>
</protein>
<sequence length="288" mass="32274">MAPVFLAPKRKFFLPTPKYLFLLRSSKTPGHRQPKCLPGFDPCRRHSLSTCKCPDVSASHTIISFFSDSREIAAPFRKCHQPTSFSLEEQTIDGAAQKAQLSPTLDPETTSTSSASSVDKCSNVWCQISTFFKWFSFSLREWRHFVCSSYAITFFILSHNLRRASSTNASKSRRTRRTLRGGDHVIQVTYFAQARVAPLAEGVLGLAVPSTVVRRDDPDGPTSLWSRVRCGISRRIGTSVSRIPDTKSGRSILFRSLQSTCRTSIRWFSADGASKTSPEMVTVSNRHW</sequence>
<dbReference type="EMBL" id="CAHIKZ030004671">
    <property type="protein sequence ID" value="CAE1313721.1"/>
    <property type="molecule type" value="Genomic_DNA"/>
</dbReference>
<evidence type="ECO:0000313" key="1">
    <source>
        <dbReference type="EMBL" id="CAE1313721.1"/>
    </source>
</evidence>
<evidence type="ECO:0000313" key="2">
    <source>
        <dbReference type="Proteomes" id="UP000597762"/>
    </source>
</evidence>
<name>A0A812E2E9_ACAPH</name>